<feature type="non-terminal residue" evidence="3">
    <location>
        <position position="162"/>
    </location>
</feature>
<dbReference type="PANTHER" id="PTHR36132">
    <property type="entry name" value="TRANSMEMBRANE PROTEIN 221"/>
    <property type="match status" value="1"/>
</dbReference>
<feature type="region of interest" description="Disordered" evidence="1">
    <location>
        <begin position="96"/>
        <end position="123"/>
    </location>
</feature>
<dbReference type="PANTHER" id="PTHR36132:SF1">
    <property type="entry name" value="TRANSMEMBRANE PROTEIN 221"/>
    <property type="match status" value="1"/>
</dbReference>
<protein>
    <submittedName>
        <fullName evidence="3">TM221 protein</fullName>
    </submittedName>
</protein>
<evidence type="ECO:0000313" key="3">
    <source>
        <dbReference type="EMBL" id="NWQ67834.1"/>
    </source>
</evidence>
<keyword evidence="2" id="KW-1133">Transmembrane helix</keyword>
<feature type="non-terminal residue" evidence="3">
    <location>
        <position position="1"/>
    </location>
</feature>
<dbReference type="InterPro" id="IPR053101">
    <property type="entry name" value="TM221"/>
</dbReference>
<evidence type="ECO:0000256" key="2">
    <source>
        <dbReference type="SAM" id="Phobius"/>
    </source>
</evidence>
<evidence type="ECO:0000313" key="4">
    <source>
        <dbReference type="Proteomes" id="UP000556200"/>
    </source>
</evidence>
<dbReference type="Proteomes" id="UP000556200">
    <property type="component" value="Unassembled WGS sequence"/>
</dbReference>
<name>A0A7K4R392_9TYRA</name>
<feature type="region of interest" description="Disordered" evidence="1">
    <location>
        <begin position="61"/>
        <end position="80"/>
    </location>
</feature>
<feature type="compositionally biased region" description="Low complexity" evidence="1">
    <location>
        <begin position="101"/>
        <end position="112"/>
    </location>
</feature>
<gene>
    <name evidence="3" type="primary">Tmem221</name>
    <name evidence="3" type="ORF">NEOCIN_R15562</name>
</gene>
<feature type="transmembrane region" description="Helical" evidence="2">
    <location>
        <begin position="16"/>
        <end position="40"/>
    </location>
</feature>
<comment type="caution">
    <text evidence="3">The sequence shown here is derived from an EMBL/GenBank/DDBJ whole genome shotgun (WGS) entry which is preliminary data.</text>
</comment>
<keyword evidence="2" id="KW-0812">Transmembrane</keyword>
<evidence type="ECO:0000256" key="1">
    <source>
        <dbReference type="SAM" id="MobiDB-lite"/>
    </source>
</evidence>
<proteinExistence type="predicted"/>
<organism evidence="3 4">
    <name type="scientific">Neopipo cinnamomea</name>
    <dbReference type="NCBI Taxonomy" id="456388"/>
    <lineage>
        <taxon>Eukaryota</taxon>
        <taxon>Metazoa</taxon>
        <taxon>Chordata</taxon>
        <taxon>Craniata</taxon>
        <taxon>Vertebrata</taxon>
        <taxon>Euteleostomi</taxon>
        <taxon>Archelosauria</taxon>
        <taxon>Archosauria</taxon>
        <taxon>Dinosauria</taxon>
        <taxon>Saurischia</taxon>
        <taxon>Theropoda</taxon>
        <taxon>Coelurosauria</taxon>
        <taxon>Aves</taxon>
        <taxon>Neognathae</taxon>
        <taxon>Neoaves</taxon>
        <taxon>Telluraves</taxon>
        <taxon>Australaves</taxon>
        <taxon>Passeriformes</taxon>
        <taxon>Tyrannidae</taxon>
        <taxon>Neopipo</taxon>
    </lineage>
</organism>
<sequence length="162" mass="17093">LPALGLHMVVVLDQRAGIPAACILFSGIILLLLTVSHTLLQAFRVSRHGQAPHGLYENHSAQQGHCSATDPAKAGAEPRARPEIHRKFSFPAFLESKSQPGSAAGSTLSSSGREGSGQPPLHRTLSVESGLLQAQGKAWNVITQEMGNLMARKASGKDSTLV</sequence>
<keyword evidence="4" id="KW-1185">Reference proteome</keyword>
<dbReference type="AlphaFoldDB" id="A0A7K4R392"/>
<accession>A0A7K4R392</accession>
<dbReference type="EMBL" id="VYZA01000588">
    <property type="protein sequence ID" value="NWQ67834.1"/>
    <property type="molecule type" value="Genomic_DNA"/>
</dbReference>
<reference evidence="3 4" key="1">
    <citation type="submission" date="2019-09" db="EMBL/GenBank/DDBJ databases">
        <title>Bird 10,000 Genomes (B10K) Project - Family phase.</title>
        <authorList>
            <person name="Zhang G."/>
        </authorList>
    </citation>
    <scope>NUCLEOTIDE SEQUENCE [LARGE SCALE GENOMIC DNA]</scope>
    <source>
        <strain evidence="3">B10K-DU-004-15</strain>
        <tissue evidence="3">Mixed tissue sample</tissue>
    </source>
</reference>
<keyword evidence="2" id="KW-0472">Membrane</keyword>